<evidence type="ECO:0000256" key="4">
    <source>
        <dbReference type="ARBA" id="ARBA00023134"/>
    </source>
</evidence>
<sequence>MTDVFGPDVETIIATTDAQDMNEPIVAPQLDRSFKIEEKELPPTFYSKEYMWDLLSLPSKVRNIALCGSLHSGKTSFLDLLINETHDLQTPINLKNYKPLRYTDNHKLEINRGLSIKASIMSLLLPDLEGNSLVCNFIDAPGHVNFADEMAAAIRITDTVVLVVDVIEGVTKGLELAIEHALKVNAPLSLIINKIDRLILELRLPPLDAYFKIRRVIDEVNQTIEESKYVKNNTYKHSSRLSPELGNTCFASSTLNFCFSLRSFSELYIETHGLSVSLDAFATKMWGDIYYTDKKFTAKPSNPTAMATQRTFIKFILDPIYKIVTHTLTKEPKELKMFLQEQLGITSIHKSKFKLDMQLLLKEVFAAFFGKCSIAFSDMVKHQPSPLENASTKFESIFGLPRLADNDEIKQHVAKCDPLGPLIAYVTRLVDTKDASRFYAQVRVLSGTLSPGSSVQLMGENYSEEYEEDIKLQDIKKTFLSCGRYRIEVNGLPAGSIGLISGHDIDTFISKTATIYGTEFSNHRPLHITKPLNRIFDPVFKVAVQPANPSDLSKFVEGLKRLIRSYIGSEIKVEEGGEYVIMGYGELYFDCLLHDLRHLYTDIEIKVSDPMARFSETCVDMSMVKLDVESNNGKNQITIVSEPMDPRIGRDIEDGIISINLPARQLAKHFKNDYQWDALAARSIWGFGPNDDSAAILCDDTLPDEVDKERLLSVKDSIKQGFKWATREGPLCDEPIRDVKFRILDIQLSDNQLESNGAQIIQMVRKACYTSLMTASPRLLEPVYEVEIICFSHIVSKLTKLLDKRRGNIVTDKPIDGTQLYKVFGFVPVIESVGLETDIRLLTQGQAMCQLVFSRWQVVPGDPLDSSTFIPLLKPAPINSLARDFTIKTRKRKGLDDEPSIKKYVDIETYSKLQAAGLFD</sequence>
<dbReference type="InterPro" id="IPR020568">
    <property type="entry name" value="Ribosomal_Su5_D2-typ_SF"/>
</dbReference>
<dbReference type="FunFam" id="3.30.70.240:FF:000022">
    <property type="entry name" value="U5 snRNP-specific protein"/>
    <property type="match status" value="1"/>
</dbReference>
<dbReference type="Gene3D" id="2.40.30.10">
    <property type="entry name" value="Translation factors"/>
    <property type="match status" value="1"/>
</dbReference>
<dbReference type="Pfam" id="PF00679">
    <property type="entry name" value="EFG_C"/>
    <property type="match status" value="1"/>
</dbReference>
<dbReference type="SMART" id="SM00838">
    <property type="entry name" value="EFG_C"/>
    <property type="match status" value="1"/>
</dbReference>
<name>A0A1E4SW36_9ASCO</name>
<accession>A0A1E4SW36</accession>
<dbReference type="GO" id="GO:0005525">
    <property type="term" value="F:GTP binding"/>
    <property type="evidence" value="ECO:0007669"/>
    <property type="project" value="UniProtKB-KW"/>
</dbReference>
<dbReference type="GO" id="GO:0005682">
    <property type="term" value="C:U5 snRNP"/>
    <property type="evidence" value="ECO:0007669"/>
    <property type="project" value="UniProtKB-ARBA"/>
</dbReference>
<dbReference type="GO" id="GO:0000974">
    <property type="term" value="C:Prp19 complex"/>
    <property type="evidence" value="ECO:0007669"/>
    <property type="project" value="UniProtKB-ARBA"/>
</dbReference>
<keyword evidence="5" id="KW-0508">mRNA splicing</keyword>
<dbReference type="InterPro" id="IPR014721">
    <property type="entry name" value="Ribsml_uS5_D2-typ_fold_subgr"/>
</dbReference>
<evidence type="ECO:0000313" key="10">
    <source>
        <dbReference type="Proteomes" id="UP000094801"/>
    </source>
</evidence>
<keyword evidence="3" id="KW-0547">Nucleotide-binding</keyword>
<dbReference type="SUPFAM" id="SSF54211">
    <property type="entry name" value="Ribosomal protein S5 domain 2-like"/>
    <property type="match status" value="1"/>
</dbReference>
<dbReference type="FunFam" id="2.40.30.10:FF:000029">
    <property type="entry name" value="116 kDa U5 small nuclear ribonucleoprotein component"/>
    <property type="match status" value="1"/>
</dbReference>
<dbReference type="EMBL" id="KV453861">
    <property type="protein sequence ID" value="ODV83718.1"/>
    <property type="molecule type" value="Genomic_DNA"/>
</dbReference>
<dbReference type="GO" id="GO:0071007">
    <property type="term" value="C:U2-type catalytic step 2 spliceosome"/>
    <property type="evidence" value="ECO:0007669"/>
    <property type="project" value="TreeGrafter"/>
</dbReference>
<dbReference type="InterPro" id="IPR027417">
    <property type="entry name" value="P-loop_NTPase"/>
</dbReference>
<dbReference type="SUPFAM" id="SSF52540">
    <property type="entry name" value="P-loop containing nucleoside triphosphate hydrolases"/>
    <property type="match status" value="1"/>
</dbReference>
<dbReference type="Gene3D" id="3.30.70.870">
    <property type="entry name" value="Elongation Factor G (Translational Gtpase), domain 3"/>
    <property type="match status" value="1"/>
</dbReference>
<keyword evidence="2" id="KW-0507">mRNA processing</keyword>
<evidence type="ECO:0000313" key="9">
    <source>
        <dbReference type="EMBL" id="ODV83718.1"/>
    </source>
</evidence>
<comment type="subcellular location">
    <subcellularLocation>
        <location evidence="1">Nucleus</location>
    </subcellularLocation>
</comment>
<evidence type="ECO:0000259" key="8">
    <source>
        <dbReference type="PROSITE" id="PS51722"/>
    </source>
</evidence>
<evidence type="ECO:0000256" key="2">
    <source>
        <dbReference type="ARBA" id="ARBA00022664"/>
    </source>
</evidence>
<dbReference type="InterPro" id="IPR035647">
    <property type="entry name" value="EFG_III/V"/>
</dbReference>
<gene>
    <name evidence="9" type="ORF">CANARDRAFT_202655</name>
</gene>
<dbReference type="InterPro" id="IPR035655">
    <property type="entry name" value="U5-116kDa_C"/>
</dbReference>
<dbReference type="Gene3D" id="3.30.230.10">
    <property type="match status" value="1"/>
</dbReference>
<proteinExistence type="predicted"/>
<dbReference type="InterPro" id="IPR000795">
    <property type="entry name" value="T_Tr_GTP-bd_dom"/>
</dbReference>
<dbReference type="Proteomes" id="UP000094801">
    <property type="component" value="Unassembled WGS sequence"/>
</dbReference>
<feature type="domain" description="Tr-type G" evidence="8">
    <location>
        <begin position="59"/>
        <end position="348"/>
    </location>
</feature>
<dbReference type="GO" id="GO:0005829">
    <property type="term" value="C:cytosol"/>
    <property type="evidence" value="ECO:0007669"/>
    <property type="project" value="TreeGrafter"/>
</dbReference>
<dbReference type="Pfam" id="PF16004">
    <property type="entry name" value="EFTUD2"/>
    <property type="match status" value="1"/>
</dbReference>
<dbReference type="Gene3D" id="3.90.1430.10">
    <property type="entry name" value="Yeast translation eEF2 (G' domain)"/>
    <property type="match status" value="1"/>
</dbReference>
<dbReference type="FunFam" id="3.30.230.10:FF:000009">
    <property type="entry name" value="116 kDa U5 small nuclear ribonucleoprotein component"/>
    <property type="match status" value="1"/>
</dbReference>
<evidence type="ECO:0000256" key="6">
    <source>
        <dbReference type="ARBA" id="ARBA00023242"/>
    </source>
</evidence>
<dbReference type="CDD" id="cd04098">
    <property type="entry name" value="eEF2_C_snRNP"/>
    <property type="match status" value="1"/>
</dbReference>
<organism evidence="9 10">
    <name type="scientific">[Candida] arabinofermentans NRRL YB-2248</name>
    <dbReference type="NCBI Taxonomy" id="983967"/>
    <lineage>
        <taxon>Eukaryota</taxon>
        <taxon>Fungi</taxon>
        <taxon>Dikarya</taxon>
        <taxon>Ascomycota</taxon>
        <taxon>Saccharomycotina</taxon>
        <taxon>Pichiomycetes</taxon>
        <taxon>Pichiales</taxon>
        <taxon>Pichiaceae</taxon>
        <taxon>Ogataea</taxon>
        <taxon>Ogataea/Candida clade</taxon>
    </lineage>
</organism>
<dbReference type="PANTHER" id="PTHR42908:SF6">
    <property type="entry name" value="116 KDA U5 SMALL NUCLEAR RIBONUCLEOPROTEIN COMPONENT"/>
    <property type="match status" value="1"/>
</dbReference>
<dbReference type="GO" id="GO:0000398">
    <property type="term" value="P:mRNA splicing, via spliceosome"/>
    <property type="evidence" value="ECO:0007669"/>
    <property type="project" value="TreeGrafter"/>
</dbReference>
<reference evidence="10" key="1">
    <citation type="submission" date="2016-04" db="EMBL/GenBank/DDBJ databases">
        <title>Comparative genomics of biotechnologically important yeasts.</title>
        <authorList>
            <consortium name="DOE Joint Genome Institute"/>
            <person name="Riley R."/>
            <person name="Haridas S."/>
            <person name="Wolfe K.H."/>
            <person name="Lopes M.R."/>
            <person name="Hittinger C.T."/>
            <person name="Goker M."/>
            <person name="Salamov A."/>
            <person name="Wisecaver J."/>
            <person name="Long T.M."/>
            <person name="Aerts A.L."/>
            <person name="Barry K."/>
            <person name="Choi C."/>
            <person name="Clum A."/>
            <person name="Coughlan A.Y."/>
            <person name="Deshpande S."/>
            <person name="Douglass A.P."/>
            <person name="Hanson S.J."/>
            <person name="Klenk H.-P."/>
            <person name="Labutti K."/>
            <person name="Lapidus A."/>
            <person name="Lindquist E."/>
            <person name="Lipzen A."/>
            <person name="Meier-Kolthoff J.P."/>
            <person name="Ohm R.A."/>
            <person name="Otillar R.P."/>
            <person name="Pangilinan J."/>
            <person name="Peng Y."/>
            <person name="Rokas A."/>
            <person name="Rosa C.A."/>
            <person name="Scheuner C."/>
            <person name="Sibirny A.A."/>
            <person name="Slot J.C."/>
            <person name="Stielow J.B."/>
            <person name="Sun H."/>
            <person name="Kurtzman C.P."/>
            <person name="Blackwell M."/>
            <person name="Grigoriev I.V."/>
            <person name="Jeffries T.W."/>
        </authorList>
    </citation>
    <scope>NUCLEOTIDE SEQUENCE [LARGE SCALE GENOMIC DNA]</scope>
    <source>
        <strain evidence="10">NRRL YB-2248</strain>
    </source>
</reference>
<dbReference type="SUPFAM" id="SSF54980">
    <property type="entry name" value="EF-G C-terminal domain-like"/>
    <property type="match status" value="2"/>
</dbReference>
<dbReference type="GO" id="GO:0046540">
    <property type="term" value="C:U4/U6 x U5 tri-snRNP complex"/>
    <property type="evidence" value="ECO:0007669"/>
    <property type="project" value="TreeGrafter"/>
</dbReference>
<dbReference type="InterPro" id="IPR031950">
    <property type="entry name" value="EFTUD2_N"/>
</dbReference>
<dbReference type="GO" id="GO:0030623">
    <property type="term" value="F:U5 snRNA binding"/>
    <property type="evidence" value="ECO:0007669"/>
    <property type="project" value="TreeGrafter"/>
</dbReference>
<dbReference type="Gene3D" id="3.30.70.240">
    <property type="match status" value="1"/>
</dbReference>
<protein>
    <recommendedName>
        <fullName evidence="8">Tr-type G domain-containing protein</fullName>
    </recommendedName>
</protein>
<dbReference type="CDD" id="cd01683">
    <property type="entry name" value="EF2_IV_snRNP"/>
    <property type="match status" value="1"/>
</dbReference>
<dbReference type="Pfam" id="PF03764">
    <property type="entry name" value="EFG_IV"/>
    <property type="match status" value="1"/>
</dbReference>
<evidence type="ECO:0000256" key="5">
    <source>
        <dbReference type="ARBA" id="ARBA00023187"/>
    </source>
</evidence>
<evidence type="ECO:0000256" key="3">
    <source>
        <dbReference type="ARBA" id="ARBA00022741"/>
    </source>
</evidence>
<keyword evidence="10" id="KW-1185">Reference proteome</keyword>
<dbReference type="GO" id="GO:0003924">
    <property type="term" value="F:GTPase activity"/>
    <property type="evidence" value="ECO:0007669"/>
    <property type="project" value="InterPro"/>
</dbReference>
<dbReference type="OrthoDB" id="364892at2759"/>
<dbReference type="SUPFAM" id="SSF50447">
    <property type="entry name" value="Translation proteins"/>
    <property type="match status" value="1"/>
</dbReference>
<dbReference type="PROSITE" id="PS51722">
    <property type="entry name" value="G_TR_2"/>
    <property type="match status" value="1"/>
</dbReference>
<dbReference type="InterPro" id="IPR009000">
    <property type="entry name" value="Transl_B-barrel_sf"/>
</dbReference>
<evidence type="ECO:0000256" key="1">
    <source>
        <dbReference type="ARBA" id="ARBA00004123"/>
    </source>
</evidence>
<keyword evidence="4" id="KW-0342">GTP-binding</keyword>
<dbReference type="PANTHER" id="PTHR42908">
    <property type="entry name" value="TRANSLATION ELONGATION FACTOR-RELATED"/>
    <property type="match status" value="1"/>
</dbReference>
<comment type="function">
    <text evidence="7">Component of the U5 snRNP complex required for pre-mRNA splicing. Binds GTP.</text>
</comment>
<dbReference type="AlphaFoldDB" id="A0A1E4SW36"/>
<dbReference type="FunFam" id="3.40.50.300:FF:000646">
    <property type="entry name" value="U5 small nuclear ribonucleoprotein component"/>
    <property type="match status" value="1"/>
</dbReference>
<dbReference type="FunFam" id="3.30.70.870:FF:000002">
    <property type="entry name" value="Translation elongation factor 2"/>
    <property type="match status" value="1"/>
</dbReference>
<dbReference type="SMART" id="SM00889">
    <property type="entry name" value="EFG_IV"/>
    <property type="match status" value="1"/>
</dbReference>
<dbReference type="PRINTS" id="PR00315">
    <property type="entry name" value="ELONGATNFCT"/>
</dbReference>
<dbReference type="Gene3D" id="3.40.50.300">
    <property type="entry name" value="P-loop containing nucleotide triphosphate hydrolases"/>
    <property type="match status" value="1"/>
</dbReference>
<evidence type="ECO:0000256" key="7">
    <source>
        <dbReference type="ARBA" id="ARBA00055641"/>
    </source>
</evidence>
<keyword evidence="6" id="KW-0539">Nucleus</keyword>
<dbReference type="Pfam" id="PF00009">
    <property type="entry name" value="GTP_EFTU"/>
    <property type="match status" value="1"/>
</dbReference>
<dbReference type="InterPro" id="IPR000640">
    <property type="entry name" value="EFG_V-like"/>
</dbReference>
<dbReference type="STRING" id="983967.A0A1E4SW36"/>
<dbReference type="InterPro" id="IPR005517">
    <property type="entry name" value="Transl_elong_EFG/EF2_IV"/>
</dbReference>